<dbReference type="Gene3D" id="1.10.150.130">
    <property type="match status" value="1"/>
</dbReference>
<evidence type="ECO:0000313" key="7">
    <source>
        <dbReference type="Proteomes" id="UP001143372"/>
    </source>
</evidence>
<protein>
    <submittedName>
        <fullName evidence="6">Integrase</fullName>
    </submittedName>
</protein>
<dbReference type="RefSeq" id="WP_271167310.1">
    <property type="nucleotide sequence ID" value="NZ_BSFI01000004.1"/>
</dbReference>
<dbReference type="GO" id="GO:0015074">
    <property type="term" value="P:DNA integration"/>
    <property type="evidence" value="ECO:0007669"/>
    <property type="project" value="UniProtKB-KW"/>
</dbReference>
<evidence type="ECO:0000256" key="1">
    <source>
        <dbReference type="ARBA" id="ARBA00008857"/>
    </source>
</evidence>
<dbReference type="Pfam" id="PF00589">
    <property type="entry name" value="Phage_integrase"/>
    <property type="match status" value="1"/>
</dbReference>
<comment type="similarity">
    <text evidence="1">Belongs to the 'phage' integrase family.</text>
</comment>
<dbReference type="InterPro" id="IPR010998">
    <property type="entry name" value="Integrase_recombinase_N"/>
</dbReference>
<dbReference type="PROSITE" id="PS51898">
    <property type="entry name" value="TYR_RECOMBINASE"/>
    <property type="match status" value="1"/>
</dbReference>
<comment type="caution">
    <text evidence="6">The sequence shown here is derived from an EMBL/GenBank/DDBJ whole genome shotgun (WGS) entry which is preliminary data.</text>
</comment>
<reference evidence="6" key="1">
    <citation type="journal article" date="2014" name="Int. J. Syst. Evol. Microbiol.">
        <title>Complete genome sequence of Corynebacterium casei LMG S-19264T (=DSM 44701T), isolated from a smear-ripened cheese.</title>
        <authorList>
            <consortium name="US DOE Joint Genome Institute (JGI-PGF)"/>
            <person name="Walter F."/>
            <person name="Albersmeier A."/>
            <person name="Kalinowski J."/>
            <person name="Ruckert C."/>
        </authorList>
    </citation>
    <scope>NUCLEOTIDE SEQUENCE</scope>
    <source>
        <strain evidence="6">VKM B-2347</strain>
    </source>
</reference>
<keyword evidence="4" id="KW-0233">DNA recombination</keyword>
<dbReference type="InterPro" id="IPR002104">
    <property type="entry name" value="Integrase_catalytic"/>
</dbReference>
<dbReference type="AlphaFoldDB" id="A0A9W6MUM6"/>
<dbReference type="PANTHER" id="PTHR30349:SF64">
    <property type="entry name" value="PROPHAGE INTEGRASE INTD-RELATED"/>
    <property type="match status" value="1"/>
</dbReference>
<accession>A0A9W6MUM6</accession>
<evidence type="ECO:0000256" key="4">
    <source>
        <dbReference type="ARBA" id="ARBA00023172"/>
    </source>
</evidence>
<dbReference type="PANTHER" id="PTHR30349">
    <property type="entry name" value="PHAGE INTEGRASE-RELATED"/>
    <property type="match status" value="1"/>
</dbReference>
<evidence type="ECO:0000313" key="6">
    <source>
        <dbReference type="EMBL" id="GLK67048.1"/>
    </source>
</evidence>
<proteinExistence type="inferred from homology"/>
<evidence type="ECO:0000256" key="3">
    <source>
        <dbReference type="ARBA" id="ARBA00023125"/>
    </source>
</evidence>
<dbReference type="GO" id="GO:0003677">
    <property type="term" value="F:DNA binding"/>
    <property type="evidence" value="ECO:0007669"/>
    <property type="project" value="UniProtKB-KW"/>
</dbReference>
<dbReference type="Gene3D" id="1.10.443.10">
    <property type="entry name" value="Intergrase catalytic core"/>
    <property type="match status" value="1"/>
</dbReference>
<feature type="domain" description="Tyr recombinase" evidence="5">
    <location>
        <begin position="164"/>
        <end position="339"/>
    </location>
</feature>
<reference evidence="6" key="2">
    <citation type="submission" date="2023-01" db="EMBL/GenBank/DDBJ databases">
        <authorList>
            <person name="Sun Q."/>
            <person name="Evtushenko L."/>
        </authorList>
    </citation>
    <scope>NUCLEOTIDE SEQUENCE</scope>
    <source>
        <strain evidence="6">VKM B-2347</strain>
    </source>
</reference>
<organism evidence="6 7">
    <name type="scientific">Hansschlegelia plantiphila</name>
    <dbReference type="NCBI Taxonomy" id="374655"/>
    <lineage>
        <taxon>Bacteria</taxon>
        <taxon>Pseudomonadati</taxon>
        <taxon>Pseudomonadota</taxon>
        <taxon>Alphaproteobacteria</taxon>
        <taxon>Hyphomicrobiales</taxon>
        <taxon>Methylopilaceae</taxon>
        <taxon>Hansschlegelia</taxon>
    </lineage>
</organism>
<dbReference type="SUPFAM" id="SSF56349">
    <property type="entry name" value="DNA breaking-rejoining enzymes"/>
    <property type="match status" value="1"/>
</dbReference>
<keyword evidence="2" id="KW-0229">DNA integration</keyword>
<dbReference type="InterPro" id="IPR013762">
    <property type="entry name" value="Integrase-like_cat_sf"/>
</dbReference>
<evidence type="ECO:0000259" key="5">
    <source>
        <dbReference type="PROSITE" id="PS51898"/>
    </source>
</evidence>
<evidence type="ECO:0000256" key="2">
    <source>
        <dbReference type="ARBA" id="ARBA00022908"/>
    </source>
</evidence>
<name>A0A9W6MUM6_9HYPH</name>
<keyword evidence="3" id="KW-0238">DNA-binding</keyword>
<keyword evidence="7" id="KW-1185">Reference proteome</keyword>
<dbReference type="GO" id="GO:0006310">
    <property type="term" value="P:DNA recombination"/>
    <property type="evidence" value="ECO:0007669"/>
    <property type="project" value="UniProtKB-KW"/>
</dbReference>
<gene>
    <name evidence="6" type="ORF">GCM10008179_06860</name>
</gene>
<dbReference type="InterPro" id="IPR050090">
    <property type="entry name" value="Tyrosine_recombinase_XerCD"/>
</dbReference>
<dbReference type="InterPro" id="IPR011010">
    <property type="entry name" value="DNA_brk_join_enz"/>
</dbReference>
<sequence length="346" mass="38102">MRVRLKGLNKVTKRLADGRTVTYHYAWKGGPALPGKPGSAEFVAAYNEAVAKRTAAPDGVLLKVLRDYQSSSNFDGLGERSKKDYVRQIKRIEAEFSDFPLAALADRRTRGEFMAWRDRLAKSSRRQADYAYAVLALILAWSFDRGLVLSNPCERAGKVYRSKRVENVWTADDEAAFMAKAPAHLRLAFMLALWTGQRQGDLLRLPWSAYDGQRIRLKQGKTGARVSVPIGASLKILLDATKKRAVTILTTEAGTAWTESGFRASWRTAVKKAGVVGVTFHDLRGTAVTRLALADCSEAEIATITGHSLKDVGAILDAHYLRRDSGLGVSAIRKREAHEAGTKTPN</sequence>
<dbReference type="Proteomes" id="UP001143372">
    <property type="component" value="Unassembled WGS sequence"/>
</dbReference>
<dbReference type="EMBL" id="BSFI01000004">
    <property type="protein sequence ID" value="GLK67048.1"/>
    <property type="molecule type" value="Genomic_DNA"/>
</dbReference>